<dbReference type="Pfam" id="PF00838">
    <property type="entry name" value="TCTP"/>
    <property type="match status" value="1"/>
</dbReference>
<dbReference type="GO" id="GO:0005509">
    <property type="term" value="F:calcium ion binding"/>
    <property type="evidence" value="ECO:0007669"/>
    <property type="project" value="TreeGrafter"/>
</dbReference>
<evidence type="ECO:0000313" key="8">
    <source>
        <dbReference type="Proteomes" id="UP000335636"/>
    </source>
</evidence>
<protein>
    <recommendedName>
        <fullName evidence="1">Translationally-controlled tumor protein</fullName>
    </recommendedName>
</protein>
<feature type="region of interest" description="Disordered" evidence="5">
    <location>
        <begin position="40"/>
        <end position="60"/>
    </location>
</feature>
<comment type="similarity">
    <text evidence="4">Belongs to the TCTP family.</text>
</comment>
<proteinExistence type="inferred from homology"/>
<dbReference type="SUPFAM" id="SSF51316">
    <property type="entry name" value="Mss4-like"/>
    <property type="match status" value="1"/>
</dbReference>
<feature type="non-terminal residue" evidence="7">
    <location>
        <position position="60"/>
    </location>
</feature>
<keyword evidence="8" id="KW-1185">Reference proteome</keyword>
<dbReference type="InterPro" id="IPR011323">
    <property type="entry name" value="Mss4/transl-control_tumour"/>
</dbReference>
<dbReference type="EMBL" id="CABDUW010001962">
    <property type="protein sequence ID" value="VTJ84818.1"/>
    <property type="molecule type" value="Genomic_DNA"/>
</dbReference>
<evidence type="ECO:0000256" key="2">
    <source>
        <dbReference type="ARBA" id="ARBA00046053"/>
    </source>
</evidence>
<dbReference type="Gene3D" id="2.170.150.10">
    <property type="entry name" value="Metal Binding Protein, Guanine Nucleotide Exchange Factor, Chain A"/>
    <property type="match status" value="1"/>
</dbReference>
<comment type="function">
    <text evidence="2">Involved in calcium binding and microtubule stabilization. Acts as a negative regulator of TSC22D1-mediated apoptosis, via interaction with and destabilization of TSC22D1 protein.</text>
</comment>
<dbReference type="GO" id="GO:0005737">
    <property type="term" value="C:cytoplasm"/>
    <property type="evidence" value="ECO:0007669"/>
    <property type="project" value="TreeGrafter"/>
</dbReference>
<accession>A0A5E4CSE4</accession>
<comment type="subunit">
    <text evidence="3">Homodimer. Interacts with STEAP3. Interacts with TSC22D1; interaction results in the destabilization of TSC22D1 protein.</text>
</comment>
<evidence type="ECO:0000256" key="1">
    <source>
        <dbReference type="ARBA" id="ARBA00040832"/>
    </source>
</evidence>
<dbReference type="InterPro" id="IPR018105">
    <property type="entry name" value="Translational_control_tumour_p"/>
</dbReference>
<dbReference type="AlphaFoldDB" id="A0A5E4CSE4"/>
<reference evidence="7" key="1">
    <citation type="submission" date="2019-04" db="EMBL/GenBank/DDBJ databases">
        <authorList>
            <person name="Alioto T."/>
            <person name="Alioto T."/>
        </authorList>
    </citation>
    <scope>NUCLEOTIDE SEQUENCE [LARGE SCALE GENOMIC DNA]</scope>
</reference>
<evidence type="ECO:0000256" key="5">
    <source>
        <dbReference type="SAM" id="MobiDB-lite"/>
    </source>
</evidence>
<feature type="domain" description="TCTP" evidence="6">
    <location>
        <begin position="1"/>
        <end position="60"/>
    </location>
</feature>
<organism evidence="7 8">
    <name type="scientific">Marmota monax</name>
    <name type="common">Woodchuck</name>
    <dbReference type="NCBI Taxonomy" id="9995"/>
    <lineage>
        <taxon>Eukaryota</taxon>
        <taxon>Metazoa</taxon>
        <taxon>Chordata</taxon>
        <taxon>Craniata</taxon>
        <taxon>Vertebrata</taxon>
        <taxon>Euteleostomi</taxon>
        <taxon>Mammalia</taxon>
        <taxon>Eutheria</taxon>
        <taxon>Euarchontoglires</taxon>
        <taxon>Glires</taxon>
        <taxon>Rodentia</taxon>
        <taxon>Sciuromorpha</taxon>
        <taxon>Sciuridae</taxon>
        <taxon>Xerinae</taxon>
        <taxon>Marmotini</taxon>
        <taxon>Marmota</taxon>
    </lineage>
</organism>
<dbReference type="PANTHER" id="PTHR11991:SF0">
    <property type="entry name" value="TRANSLATIONALLY-CONTROLLED TUMOR PROTEIN"/>
    <property type="match status" value="1"/>
</dbReference>
<comment type="caution">
    <text evidence="7">The sequence shown here is derived from an EMBL/GenBank/DDBJ whole genome shotgun (WGS) entry which is preliminary data.</text>
</comment>
<dbReference type="PANTHER" id="PTHR11991">
    <property type="entry name" value="TRANSLATIONALLY CONTROLLED TUMOR PROTEIN-RELATED"/>
    <property type="match status" value="1"/>
</dbReference>
<dbReference type="InterPro" id="IPR011057">
    <property type="entry name" value="Mss4-like_sf"/>
</dbReference>
<evidence type="ECO:0000259" key="6">
    <source>
        <dbReference type="PROSITE" id="PS51797"/>
    </source>
</evidence>
<evidence type="ECO:0000256" key="4">
    <source>
        <dbReference type="PROSITE-ProRule" id="PRU01133"/>
    </source>
</evidence>
<sequence length="60" mass="6661">MFIYPDLISPDEMFSDIYKILEMAEGLCLEMEGKMVSRTEGNINDSLIGGNTSAEGPQEE</sequence>
<name>A0A5E4CSE4_MARMO</name>
<gene>
    <name evidence="7" type="ORF">MONAX_5E020868</name>
</gene>
<dbReference type="PRINTS" id="PR01653">
    <property type="entry name" value="TCTPROTEIN"/>
</dbReference>
<evidence type="ECO:0000313" key="7">
    <source>
        <dbReference type="EMBL" id="VTJ84818.1"/>
    </source>
</evidence>
<dbReference type="PROSITE" id="PS51797">
    <property type="entry name" value="TCTP_3"/>
    <property type="match status" value="1"/>
</dbReference>
<dbReference type="Proteomes" id="UP000335636">
    <property type="component" value="Unassembled WGS sequence"/>
</dbReference>
<evidence type="ECO:0000256" key="3">
    <source>
        <dbReference type="ARBA" id="ARBA00047116"/>
    </source>
</evidence>
<dbReference type="InterPro" id="IPR034737">
    <property type="entry name" value="TCTP"/>
</dbReference>